<organism evidence="3 4">
    <name type="scientific">Gomphillus americanus</name>
    <dbReference type="NCBI Taxonomy" id="1940652"/>
    <lineage>
        <taxon>Eukaryota</taxon>
        <taxon>Fungi</taxon>
        <taxon>Dikarya</taxon>
        <taxon>Ascomycota</taxon>
        <taxon>Pezizomycotina</taxon>
        <taxon>Lecanoromycetes</taxon>
        <taxon>OSLEUM clade</taxon>
        <taxon>Ostropomycetidae</taxon>
        <taxon>Ostropales</taxon>
        <taxon>Graphidaceae</taxon>
        <taxon>Gomphilloideae</taxon>
        <taxon>Gomphillus</taxon>
    </lineage>
</organism>
<evidence type="ECO:0000256" key="2">
    <source>
        <dbReference type="SAM" id="SignalP"/>
    </source>
</evidence>
<dbReference type="Proteomes" id="UP000664169">
    <property type="component" value="Unassembled WGS sequence"/>
</dbReference>
<evidence type="ECO:0000313" key="4">
    <source>
        <dbReference type="Proteomes" id="UP000664169"/>
    </source>
</evidence>
<accession>A0A8H3F4L9</accession>
<proteinExistence type="predicted"/>
<name>A0A8H3F4L9_9LECA</name>
<evidence type="ECO:0000313" key="3">
    <source>
        <dbReference type="EMBL" id="CAF9914241.1"/>
    </source>
</evidence>
<feature type="chain" id="PRO_5034210139" evidence="2">
    <location>
        <begin position="16"/>
        <end position="169"/>
    </location>
</feature>
<reference evidence="3" key="1">
    <citation type="submission" date="2021-03" db="EMBL/GenBank/DDBJ databases">
        <authorList>
            <person name="Tagirdzhanova G."/>
        </authorList>
    </citation>
    <scope>NUCLEOTIDE SEQUENCE</scope>
</reference>
<feature type="compositionally biased region" description="Polar residues" evidence="1">
    <location>
        <begin position="88"/>
        <end position="102"/>
    </location>
</feature>
<feature type="region of interest" description="Disordered" evidence="1">
    <location>
        <begin position="68"/>
        <end position="145"/>
    </location>
</feature>
<protein>
    <submittedName>
        <fullName evidence="3">Uncharacterized protein</fullName>
    </submittedName>
</protein>
<gene>
    <name evidence="3" type="ORF">GOMPHAMPRED_008110</name>
</gene>
<dbReference type="AlphaFoldDB" id="A0A8H3F4L9"/>
<feature type="signal peptide" evidence="2">
    <location>
        <begin position="1"/>
        <end position="15"/>
    </location>
</feature>
<comment type="caution">
    <text evidence="3">The sequence shown here is derived from an EMBL/GenBank/DDBJ whole genome shotgun (WGS) entry which is preliminary data.</text>
</comment>
<sequence length="169" mass="18242">MRLFSILIVLPVASATFYDSATFQPHVRLDGKPATVPYAGNTLERRSTVVRNKARNFKRGNCFGKCARKSRPTLSSPGRKPPSHLAQEAQSPSSRHVQSIESESNRVGRAALSPILTPKVSGLSGAGGSSQRSESPQVVPDAPAGSRLELPVVYTRIQSSSFIERSLEL</sequence>
<evidence type="ECO:0000256" key="1">
    <source>
        <dbReference type="SAM" id="MobiDB-lite"/>
    </source>
</evidence>
<keyword evidence="4" id="KW-1185">Reference proteome</keyword>
<keyword evidence="2" id="KW-0732">Signal</keyword>
<dbReference type="EMBL" id="CAJPDQ010000009">
    <property type="protein sequence ID" value="CAF9914241.1"/>
    <property type="molecule type" value="Genomic_DNA"/>
</dbReference>